<keyword evidence="2" id="KW-1185">Reference proteome</keyword>
<sequence length="67" mass="7743">MFISQTIQRTLKKTVDQTLQTIHEELKKILEQSAILMDQIDSKVNGFISLTLSFLTTKNNMTKKVKM</sequence>
<proteinExistence type="predicted"/>
<name>A0A7W2AJS0_9BACL</name>
<gene>
    <name evidence="1" type="ORF">H1164_14505</name>
</gene>
<organism evidence="1 2">
    <name type="scientific">Thermoactinomyces daqus</name>
    <dbReference type="NCBI Taxonomy" id="1329516"/>
    <lineage>
        <taxon>Bacteria</taxon>
        <taxon>Bacillati</taxon>
        <taxon>Bacillota</taxon>
        <taxon>Bacilli</taxon>
        <taxon>Bacillales</taxon>
        <taxon>Thermoactinomycetaceae</taxon>
        <taxon>Thermoactinomyces</taxon>
    </lineage>
</organism>
<evidence type="ECO:0000313" key="2">
    <source>
        <dbReference type="Proteomes" id="UP000530514"/>
    </source>
</evidence>
<accession>A0A7W2AJS0</accession>
<protein>
    <submittedName>
        <fullName evidence="1">Uncharacterized protein</fullName>
    </submittedName>
</protein>
<evidence type="ECO:0000313" key="1">
    <source>
        <dbReference type="EMBL" id="MBA4544094.1"/>
    </source>
</evidence>
<dbReference type="AlphaFoldDB" id="A0A7W2AJS0"/>
<dbReference type="RefSeq" id="WP_033101511.1">
    <property type="nucleotide sequence ID" value="NZ_JACEIP010000028.1"/>
</dbReference>
<dbReference type="EMBL" id="JACEIP010000028">
    <property type="protein sequence ID" value="MBA4544094.1"/>
    <property type="molecule type" value="Genomic_DNA"/>
</dbReference>
<dbReference type="Proteomes" id="UP000530514">
    <property type="component" value="Unassembled WGS sequence"/>
</dbReference>
<reference evidence="1 2" key="1">
    <citation type="submission" date="2020-07" db="EMBL/GenBank/DDBJ databases">
        <authorList>
            <person name="Feng H."/>
        </authorList>
    </citation>
    <scope>NUCLEOTIDE SEQUENCE [LARGE SCALE GENOMIC DNA]</scope>
    <source>
        <strain evidence="2">s-11</strain>
    </source>
</reference>
<comment type="caution">
    <text evidence="1">The sequence shown here is derived from an EMBL/GenBank/DDBJ whole genome shotgun (WGS) entry which is preliminary data.</text>
</comment>